<dbReference type="SUPFAM" id="SSF51735">
    <property type="entry name" value="NAD(P)-binding Rossmann-fold domains"/>
    <property type="match status" value="1"/>
</dbReference>
<keyword evidence="2" id="KW-1185">Reference proteome</keyword>
<reference evidence="2" key="1">
    <citation type="journal article" date="2019" name="Int. J. Syst. Evol. Microbiol.">
        <title>The Global Catalogue of Microorganisms (GCM) 10K type strain sequencing project: providing services to taxonomists for standard genome sequencing and annotation.</title>
        <authorList>
            <consortium name="The Broad Institute Genomics Platform"/>
            <consortium name="The Broad Institute Genome Sequencing Center for Infectious Disease"/>
            <person name="Wu L."/>
            <person name="Ma J."/>
        </authorList>
    </citation>
    <scope>NUCLEOTIDE SEQUENCE [LARGE SCALE GENOMIC DNA]</scope>
    <source>
        <strain evidence="2">IBRC-M 10906</strain>
    </source>
</reference>
<organism evidence="1 2">
    <name type="scientific">Prauserella oleivorans</name>
    <dbReference type="NCBI Taxonomy" id="1478153"/>
    <lineage>
        <taxon>Bacteria</taxon>
        <taxon>Bacillati</taxon>
        <taxon>Actinomycetota</taxon>
        <taxon>Actinomycetes</taxon>
        <taxon>Pseudonocardiales</taxon>
        <taxon>Pseudonocardiaceae</taxon>
        <taxon>Prauserella</taxon>
    </lineage>
</organism>
<dbReference type="RefSeq" id="WP_377389462.1">
    <property type="nucleotide sequence ID" value="NZ_JBHSAN010000017.1"/>
</dbReference>
<dbReference type="PRINTS" id="PR00081">
    <property type="entry name" value="GDHRDH"/>
</dbReference>
<protein>
    <submittedName>
        <fullName evidence="1">SDR family oxidoreductase</fullName>
    </submittedName>
</protein>
<accession>A0ABW5W7G1</accession>
<dbReference type="PANTHER" id="PTHR44147">
    <property type="entry name" value="DEHYDROGENASE/REDUCTASE SDR FAMILY MEMBER 1"/>
    <property type="match status" value="1"/>
</dbReference>
<dbReference type="Gene3D" id="3.40.50.720">
    <property type="entry name" value="NAD(P)-binding Rossmann-like Domain"/>
    <property type="match status" value="1"/>
</dbReference>
<name>A0ABW5W7G1_9PSEU</name>
<dbReference type="EMBL" id="JBHUOF010000004">
    <property type="protein sequence ID" value="MFD2798533.1"/>
    <property type="molecule type" value="Genomic_DNA"/>
</dbReference>
<evidence type="ECO:0000313" key="2">
    <source>
        <dbReference type="Proteomes" id="UP001597478"/>
    </source>
</evidence>
<proteinExistence type="predicted"/>
<dbReference type="InterPro" id="IPR036291">
    <property type="entry name" value="NAD(P)-bd_dom_sf"/>
</dbReference>
<gene>
    <name evidence="1" type="ORF">ACFS2C_03905</name>
</gene>
<sequence length="309" mass="33338">MTTDVTGSLAGKVALVAGGTRGASRAIAVELGRRGAFVYVTGRTSGQRRSEVDRPETIEGTVARITAAGGRGEAVRVDHLDPEQVRGLAERIDAEQGRLDILVDGVWGGDMHLEWGKPVWEHSLEASLRIIRLGIDAHIVTSHHLLPLVIRQPGGLVVDMTDGTAEYNAEFRKGTSLAFYVAKAAAHHLALAQAYELGPHGCTAVAMTPGWLRSEAMLDIFGVTEENWRDAIKEEPYFAISESPVYVGRAVAALAADPDHKRFSGQTLNSGQLAQIYGFTDVDGSRPDGWRYVVEVQDRGGPPDTSGYR</sequence>
<dbReference type="Proteomes" id="UP001597478">
    <property type="component" value="Unassembled WGS sequence"/>
</dbReference>
<dbReference type="InterPro" id="IPR002347">
    <property type="entry name" value="SDR_fam"/>
</dbReference>
<dbReference type="PANTHER" id="PTHR44147:SF2">
    <property type="entry name" value="DEHYDROGENASE_REDUCTASE SDR FAMILY MEMBER 1"/>
    <property type="match status" value="1"/>
</dbReference>
<evidence type="ECO:0000313" key="1">
    <source>
        <dbReference type="EMBL" id="MFD2798533.1"/>
    </source>
</evidence>
<dbReference type="NCBIfam" id="NF006159">
    <property type="entry name" value="PRK08303.1"/>
    <property type="match status" value="1"/>
</dbReference>
<comment type="caution">
    <text evidence="1">The sequence shown here is derived from an EMBL/GenBank/DDBJ whole genome shotgun (WGS) entry which is preliminary data.</text>
</comment>
<dbReference type="Pfam" id="PF00106">
    <property type="entry name" value="adh_short"/>
    <property type="match status" value="1"/>
</dbReference>